<evidence type="ECO:0000256" key="5">
    <source>
        <dbReference type="SAM" id="SignalP"/>
    </source>
</evidence>
<protein>
    <submittedName>
        <fullName evidence="7">Guanine deaminase</fullName>
    </submittedName>
</protein>
<evidence type="ECO:0000313" key="7">
    <source>
        <dbReference type="EMBL" id="KIW14103.1"/>
    </source>
</evidence>
<dbReference type="VEuPathDB" id="FungiDB:PV08_06884"/>
<dbReference type="GO" id="GO:0046098">
    <property type="term" value="P:guanine metabolic process"/>
    <property type="evidence" value="ECO:0007669"/>
    <property type="project" value="TreeGrafter"/>
</dbReference>
<dbReference type="GO" id="GO:0008270">
    <property type="term" value="F:zinc ion binding"/>
    <property type="evidence" value="ECO:0007669"/>
    <property type="project" value="TreeGrafter"/>
</dbReference>
<proteinExistence type="predicted"/>
<dbReference type="OrthoDB" id="194468at2759"/>
<evidence type="ECO:0000256" key="4">
    <source>
        <dbReference type="ARBA" id="ARBA00022833"/>
    </source>
</evidence>
<keyword evidence="5" id="KW-0732">Signal</keyword>
<keyword evidence="3" id="KW-0378">Hydrolase</keyword>
<dbReference type="InterPro" id="IPR006680">
    <property type="entry name" value="Amidohydro-rel"/>
</dbReference>
<feature type="chain" id="PRO_5002249492" evidence="5">
    <location>
        <begin position="17"/>
        <end position="500"/>
    </location>
</feature>
<dbReference type="PANTHER" id="PTHR11271">
    <property type="entry name" value="GUANINE DEAMINASE"/>
    <property type="match status" value="1"/>
</dbReference>
<dbReference type="GO" id="GO:0005829">
    <property type="term" value="C:cytosol"/>
    <property type="evidence" value="ECO:0007669"/>
    <property type="project" value="TreeGrafter"/>
</dbReference>
<comment type="cofactor">
    <cofactor evidence="1">
        <name>Zn(2+)</name>
        <dbReference type="ChEBI" id="CHEBI:29105"/>
    </cofactor>
</comment>
<dbReference type="Pfam" id="PF01979">
    <property type="entry name" value="Amidohydro_1"/>
    <property type="match status" value="1"/>
</dbReference>
<sequence length="500" mass="54284">MRPTLALPLLCACAVAIPSHESAHIGRSVFDVDDSGNDTQQVFFGRFISTPSQDVLSIEMGAVLVNSSDGRGVIEKAVWNVTDVESALEQLGAGGNVTVVSAADDGFFFPGFIDSHIHAPQYPNLGLFEGTLLDWLQKYTFPMESSLSTTQSPLYANSSTPPDPYARAKEVYTQVIAKTLAYGTTTASYFATIDVEATNILATLAYSMGQRAYIGRTCQDNQEYNPSYYKDESTADAINKTWASINYIQGLDPSGDLVAPIITPRFAPSCTNESMTALGEIANQTDLRLQMHIAENVREVALVAEMYPQQSSYAGVYDAHNLLTDRTVLAHGVHLSDAEMDLIAARGSGVSHCPASNSALGSGLCQVRKLLSKGVKVGLGTDAAGGYSPSMLENVRQAFLVSRTLSYLDNDNRTLDVPTTLALWLGTMGSAQVVSMDGRLGGFEPGMLWDVQEVSLHSDGPVKIFGWETWYERVQKWVWNGGEENVMRVWVGGRLVSRRD</sequence>
<accession>A0A0D2B5D4</accession>
<evidence type="ECO:0000313" key="8">
    <source>
        <dbReference type="Proteomes" id="UP000053328"/>
    </source>
</evidence>
<dbReference type="AlphaFoldDB" id="A0A0D2B5D4"/>
<dbReference type="HOGENOM" id="CLU_012358_0_0_1"/>
<dbReference type="STRING" id="91928.A0A0D2B5D4"/>
<dbReference type="InterPro" id="IPR032466">
    <property type="entry name" value="Metal_Hydrolase"/>
</dbReference>
<dbReference type="InterPro" id="IPR011059">
    <property type="entry name" value="Metal-dep_hydrolase_composite"/>
</dbReference>
<organism evidence="7 8">
    <name type="scientific">Exophiala spinifera</name>
    <dbReference type="NCBI Taxonomy" id="91928"/>
    <lineage>
        <taxon>Eukaryota</taxon>
        <taxon>Fungi</taxon>
        <taxon>Dikarya</taxon>
        <taxon>Ascomycota</taxon>
        <taxon>Pezizomycotina</taxon>
        <taxon>Eurotiomycetes</taxon>
        <taxon>Chaetothyriomycetidae</taxon>
        <taxon>Chaetothyriales</taxon>
        <taxon>Herpotrichiellaceae</taxon>
        <taxon>Exophiala</taxon>
    </lineage>
</organism>
<keyword evidence="2" id="KW-0479">Metal-binding</keyword>
<dbReference type="Gene3D" id="3.20.20.140">
    <property type="entry name" value="Metal-dependent hydrolases"/>
    <property type="match status" value="1"/>
</dbReference>
<dbReference type="SUPFAM" id="SSF51556">
    <property type="entry name" value="Metallo-dependent hydrolases"/>
    <property type="match status" value="1"/>
</dbReference>
<feature type="signal peptide" evidence="5">
    <location>
        <begin position="1"/>
        <end position="16"/>
    </location>
</feature>
<reference evidence="7 8" key="1">
    <citation type="submission" date="2015-01" db="EMBL/GenBank/DDBJ databases">
        <title>The Genome Sequence of Exophiala spinifera CBS89968.</title>
        <authorList>
            <consortium name="The Broad Institute Genomics Platform"/>
            <person name="Cuomo C."/>
            <person name="de Hoog S."/>
            <person name="Gorbushina A."/>
            <person name="Stielow B."/>
            <person name="Teixiera M."/>
            <person name="Abouelleil A."/>
            <person name="Chapman S.B."/>
            <person name="Priest M."/>
            <person name="Young S.K."/>
            <person name="Wortman J."/>
            <person name="Nusbaum C."/>
            <person name="Birren B."/>
        </authorList>
    </citation>
    <scope>NUCLEOTIDE SEQUENCE [LARGE SCALE GENOMIC DNA]</scope>
    <source>
        <strain evidence="7 8">CBS 89968</strain>
    </source>
</reference>
<dbReference type="PANTHER" id="PTHR11271:SF6">
    <property type="entry name" value="GUANINE DEAMINASE"/>
    <property type="match status" value="1"/>
</dbReference>
<dbReference type="GO" id="GO:0008892">
    <property type="term" value="F:guanine deaminase activity"/>
    <property type="evidence" value="ECO:0007669"/>
    <property type="project" value="TreeGrafter"/>
</dbReference>
<feature type="domain" description="Amidohydrolase-related" evidence="6">
    <location>
        <begin position="109"/>
        <end position="496"/>
    </location>
</feature>
<name>A0A0D2B5D4_9EURO</name>
<evidence type="ECO:0000256" key="3">
    <source>
        <dbReference type="ARBA" id="ARBA00022801"/>
    </source>
</evidence>
<dbReference type="Gene3D" id="2.30.40.10">
    <property type="entry name" value="Urease, subunit C, domain 1"/>
    <property type="match status" value="1"/>
</dbReference>
<keyword evidence="4" id="KW-0862">Zinc</keyword>
<evidence type="ECO:0000259" key="6">
    <source>
        <dbReference type="Pfam" id="PF01979"/>
    </source>
</evidence>
<evidence type="ECO:0000256" key="2">
    <source>
        <dbReference type="ARBA" id="ARBA00022723"/>
    </source>
</evidence>
<dbReference type="GeneID" id="27333967"/>
<dbReference type="EMBL" id="KN847496">
    <property type="protein sequence ID" value="KIW14103.1"/>
    <property type="molecule type" value="Genomic_DNA"/>
</dbReference>
<dbReference type="RefSeq" id="XP_016234319.1">
    <property type="nucleotide sequence ID" value="XM_016381217.1"/>
</dbReference>
<dbReference type="Proteomes" id="UP000053328">
    <property type="component" value="Unassembled WGS sequence"/>
</dbReference>
<dbReference type="InterPro" id="IPR051607">
    <property type="entry name" value="Metallo-dep_hydrolases"/>
</dbReference>
<gene>
    <name evidence="7" type="ORF">PV08_06884</name>
</gene>
<keyword evidence="8" id="KW-1185">Reference proteome</keyword>
<evidence type="ECO:0000256" key="1">
    <source>
        <dbReference type="ARBA" id="ARBA00001947"/>
    </source>
</evidence>